<organism evidence="1 2">
    <name type="scientific">Clathrospora elynae</name>
    <dbReference type="NCBI Taxonomy" id="706981"/>
    <lineage>
        <taxon>Eukaryota</taxon>
        <taxon>Fungi</taxon>
        <taxon>Dikarya</taxon>
        <taxon>Ascomycota</taxon>
        <taxon>Pezizomycotina</taxon>
        <taxon>Dothideomycetes</taxon>
        <taxon>Pleosporomycetidae</taxon>
        <taxon>Pleosporales</taxon>
        <taxon>Diademaceae</taxon>
        <taxon>Clathrospora</taxon>
    </lineage>
</organism>
<dbReference type="Proteomes" id="UP000800038">
    <property type="component" value="Unassembled WGS sequence"/>
</dbReference>
<protein>
    <recommendedName>
        <fullName evidence="3">WD40 repeat-like protein</fullName>
    </recommendedName>
</protein>
<proteinExistence type="predicted"/>
<evidence type="ECO:0000313" key="2">
    <source>
        <dbReference type="Proteomes" id="UP000800038"/>
    </source>
</evidence>
<dbReference type="EMBL" id="ML976091">
    <property type="protein sequence ID" value="KAF1938990.1"/>
    <property type="molecule type" value="Genomic_DNA"/>
</dbReference>
<feature type="non-terminal residue" evidence="1">
    <location>
        <position position="1"/>
    </location>
</feature>
<sequence length="103" mass="11087">IWDASSGACLQTLEGHSHQISSADLISILAPPRSDKTVTKPQPYVRHQVRQGAAISSNGTWISDNAQNLLWLPTEYRPVCSAVSGRCVGLGTGSGNVWICHFL</sequence>
<gene>
    <name evidence="1" type="ORF">EJ02DRAFT_353346</name>
</gene>
<keyword evidence="2" id="KW-1185">Reference proteome</keyword>
<dbReference type="OrthoDB" id="5240432at2759"/>
<dbReference type="AlphaFoldDB" id="A0A6A5SGW7"/>
<evidence type="ECO:0008006" key="3">
    <source>
        <dbReference type="Google" id="ProtNLM"/>
    </source>
</evidence>
<reference evidence="1" key="1">
    <citation type="journal article" date="2020" name="Stud. Mycol.">
        <title>101 Dothideomycetes genomes: a test case for predicting lifestyles and emergence of pathogens.</title>
        <authorList>
            <person name="Haridas S."/>
            <person name="Albert R."/>
            <person name="Binder M."/>
            <person name="Bloem J."/>
            <person name="Labutti K."/>
            <person name="Salamov A."/>
            <person name="Andreopoulos B."/>
            <person name="Baker S."/>
            <person name="Barry K."/>
            <person name="Bills G."/>
            <person name="Bluhm B."/>
            <person name="Cannon C."/>
            <person name="Castanera R."/>
            <person name="Culley D."/>
            <person name="Daum C."/>
            <person name="Ezra D."/>
            <person name="Gonzalez J."/>
            <person name="Henrissat B."/>
            <person name="Kuo A."/>
            <person name="Liang C."/>
            <person name="Lipzen A."/>
            <person name="Lutzoni F."/>
            <person name="Magnuson J."/>
            <person name="Mondo S."/>
            <person name="Nolan M."/>
            <person name="Ohm R."/>
            <person name="Pangilinan J."/>
            <person name="Park H.-J."/>
            <person name="Ramirez L."/>
            <person name="Alfaro M."/>
            <person name="Sun H."/>
            <person name="Tritt A."/>
            <person name="Yoshinaga Y."/>
            <person name="Zwiers L.-H."/>
            <person name="Turgeon B."/>
            <person name="Goodwin S."/>
            <person name="Spatafora J."/>
            <person name="Crous P."/>
            <person name="Grigoriev I."/>
        </authorList>
    </citation>
    <scope>NUCLEOTIDE SEQUENCE</scope>
    <source>
        <strain evidence="1">CBS 161.51</strain>
    </source>
</reference>
<evidence type="ECO:0000313" key="1">
    <source>
        <dbReference type="EMBL" id="KAF1938990.1"/>
    </source>
</evidence>
<name>A0A6A5SGW7_9PLEO</name>
<accession>A0A6A5SGW7</accession>